<accession>A0ACC1QD48</accession>
<reference evidence="1" key="1">
    <citation type="submission" date="2022-07" db="EMBL/GenBank/DDBJ databases">
        <title>Genome Sequence of Lecanicillium saksenae.</title>
        <authorList>
            <person name="Buettner E."/>
        </authorList>
    </citation>
    <scope>NUCLEOTIDE SEQUENCE</scope>
    <source>
        <strain evidence="1">VT-O1</strain>
    </source>
</reference>
<protein>
    <submittedName>
        <fullName evidence="1">Uncharacterized protein</fullName>
    </submittedName>
</protein>
<keyword evidence="2" id="KW-1185">Reference proteome</keyword>
<dbReference type="EMBL" id="JANAKD010003522">
    <property type="protein sequence ID" value="KAJ3472074.1"/>
    <property type="molecule type" value="Genomic_DNA"/>
</dbReference>
<proteinExistence type="predicted"/>
<gene>
    <name evidence="1" type="ORF">NLG97_g11310</name>
</gene>
<sequence>MNCSDTISQAPTWAAQTTEEEDLDEPPELHIHHPKPQQFTRSAIRRPSEQASLLTRAFKEQDHDDLREPPRSILTTGGQRRRSMASTPFAHQHA</sequence>
<evidence type="ECO:0000313" key="1">
    <source>
        <dbReference type="EMBL" id="KAJ3472074.1"/>
    </source>
</evidence>
<evidence type="ECO:0000313" key="2">
    <source>
        <dbReference type="Proteomes" id="UP001148737"/>
    </source>
</evidence>
<organism evidence="1 2">
    <name type="scientific">Lecanicillium saksenae</name>
    <dbReference type="NCBI Taxonomy" id="468837"/>
    <lineage>
        <taxon>Eukaryota</taxon>
        <taxon>Fungi</taxon>
        <taxon>Dikarya</taxon>
        <taxon>Ascomycota</taxon>
        <taxon>Pezizomycotina</taxon>
        <taxon>Sordariomycetes</taxon>
        <taxon>Hypocreomycetidae</taxon>
        <taxon>Hypocreales</taxon>
        <taxon>Cordycipitaceae</taxon>
        <taxon>Lecanicillium</taxon>
    </lineage>
</organism>
<comment type="caution">
    <text evidence="1">The sequence shown here is derived from an EMBL/GenBank/DDBJ whole genome shotgun (WGS) entry which is preliminary data.</text>
</comment>
<name>A0ACC1QD48_9HYPO</name>
<dbReference type="Proteomes" id="UP001148737">
    <property type="component" value="Unassembled WGS sequence"/>
</dbReference>